<dbReference type="GO" id="GO:0006355">
    <property type="term" value="P:regulation of DNA-templated transcription"/>
    <property type="evidence" value="ECO:0007669"/>
    <property type="project" value="InterPro"/>
</dbReference>
<dbReference type="PANTHER" id="PTHR31124">
    <property type="entry name" value="APICAL MERISTEM FORMATION PROTEIN-RELATED-RELATED"/>
    <property type="match status" value="1"/>
</dbReference>
<reference evidence="6" key="3">
    <citation type="submission" date="2023-03" db="UniProtKB">
        <authorList>
            <consortium name="EnsemblPlants"/>
        </authorList>
    </citation>
    <scope>IDENTIFICATION</scope>
    <source>
        <strain evidence="6">cv. Chiifu-401-42</strain>
    </source>
</reference>
<reference evidence="6 7" key="2">
    <citation type="journal article" date="2018" name="Hortic Res">
        <title>Improved Brassica rapa reference genome by single-molecule sequencing and chromosome conformation capture technologies.</title>
        <authorList>
            <person name="Zhang L."/>
            <person name="Cai X."/>
            <person name="Wu J."/>
            <person name="Liu M."/>
            <person name="Grob S."/>
            <person name="Cheng F."/>
            <person name="Liang J."/>
            <person name="Cai C."/>
            <person name="Liu Z."/>
            <person name="Liu B."/>
            <person name="Wang F."/>
            <person name="Li S."/>
            <person name="Liu F."/>
            <person name="Li X."/>
            <person name="Cheng L."/>
            <person name="Yang W."/>
            <person name="Li M.H."/>
            <person name="Grossniklaus U."/>
            <person name="Zheng H."/>
            <person name="Wang X."/>
        </authorList>
    </citation>
    <scope>NUCLEOTIDE SEQUENCE [LARGE SCALE GENOMIC DNA]</scope>
    <source>
        <strain evidence="6 7">cv. Chiifu-401-42</strain>
    </source>
</reference>
<evidence type="ECO:0000313" key="6">
    <source>
        <dbReference type="EnsemblPlants" id="Bra031497.1-P"/>
    </source>
</evidence>
<keyword evidence="1" id="KW-0805">Transcription regulation</keyword>
<evidence type="ECO:0000256" key="4">
    <source>
        <dbReference type="ARBA" id="ARBA00023242"/>
    </source>
</evidence>
<evidence type="ECO:0000256" key="2">
    <source>
        <dbReference type="ARBA" id="ARBA00023125"/>
    </source>
</evidence>
<dbReference type="Gramene" id="Bra031497.1">
    <property type="protein sequence ID" value="Bra031497.1-P"/>
    <property type="gene ID" value="Bra031497"/>
</dbReference>
<sequence length="87" mass="10279">MTMIYPPEDEIVGYYLKMMIDKRNEWPSNFLRSEDVYCVNPRTHFNTQEPLILHDGRYLFRSLTEQRVLVKPMDVTLVAGGSWVVIN</sequence>
<feature type="domain" description="NAC" evidence="5">
    <location>
        <begin position="1"/>
        <end position="87"/>
    </location>
</feature>
<dbReference type="PROSITE" id="PS51005">
    <property type="entry name" value="NAC"/>
    <property type="match status" value="1"/>
</dbReference>
<keyword evidence="3" id="KW-0804">Transcription</keyword>
<dbReference type="HOGENOM" id="CLU_2486514_0_0_1"/>
<dbReference type="InterPro" id="IPR003441">
    <property type="entry name" value="NAC-dom"/>
</dbReference>
<protein>
    <recommendedName>
        <fullName evidence="5">NAC domain-containing protein</fullName>
    </recommendedName>
</protein>
<evidence type="ECO:0000259" key="5">
    <source>
        <dbReference type="PROSITE" id="PS51005"/>
    </source>
</evidence>
<evidence type="ECO:0000256" key="3">
    <source>
        <dbReference type="ARBA" id="ARBA00023163"/>
    </source>
</evidence>
<keyword evidence="2" id="KW-0238">DNA-binding</keyword>
<dbReference type="GO" id="GO:0003677">
    <property type="term" value="F:DNA binding"/>
    <property type="evidence" value="ECO:0007669"/>
    <property type="project" value="UniProtKB-KW"/>
</dbReference>
<dbReference type="SUPFAM" id="SSF101941">
    <property type="entry name" value="NAC domain"/>
    <property type="match status" value="1"/>
</dbReference>
<reference evidence="6 7" key="1">
    <citation type="journal article" date="2011" name="Nat. Genet.">
        <title>The genome of the mesopolyploid crop species Brassica rapa.</title>
        <authorList>
            <consortium name="Brassica rapa Genome Sequencing Project Consortium"/>
            <person name="Wang X."/>
            <person name="Wang H."/>
            <person name="Wang J."/>
            <person name="Sun R."/>
            <person name="Wu J."/>
            <person name="Liu S."/>
            <person name="Bai Y."/>
            <person name="Mun J.H."/>
            <person name="Bancroft I."/>
            <person name="Cheng F."/>
            <person name="Huang S."/>
            <person name="Li X."/>
            <person name="Hua W."/>
            <person name="Wang J."/>
            <person name="Wang X."/>
            <person name="Freeling M."/>
            <person name="Pires J.C."/>
            <person name="Paterson A.H."/>
            <person name="Chalhoub B."/>
            <person name="Wang B."/>
            <person name="Hayward A."/>
            <person name="Sharpe A.G."/>
            <person name="Park B.S."/>
            <person name="Weisshaar B."/>
            <person name="Liu B."/>
            <person name="Li B."/>
            <person name="Liu B."/>
            <person name="Tong C."/>
            <person name="Song C."/>
            <person name="Duran C."/>
            <person name="Peng C."/>
            <person name="Geng C."/>
            <person name="Koh C."/>
            <person name="Lin C."/>
            <person name="Edwards D."/>
            <person name="Mu D."/>
            <person name="Shen D."/>
            <person name="Soumpourou E."/>
            <person name="Li F."/>
            <person name="Fraser F."/>
            <person name="Conant G."/>
            <person name="Lassalle G."/>
            <person name="King G.J."/>
            <person name="Bonnema G."/>
            <person name="Tang H."/>
            <person name="Wang H."/>
            <person name="Belcram H."/>
            <person name="Zhou H."/>
            <person name="Hirakawa H."/>
            <person name="Abe H."/>
            <person name="Guo H."/>
            <person name="Wang H."/>
            <person name="Jin H."/>
            <person name="Parkin I.A."/>
            <person name="Batley J."/>
            <person name="Kim J.S."/>
            <person name="Just J."/>
            <person name="Li J."/>
            <person name="Xu J."/>
            <person name="Deng J."/>
            <person name="Kim J.A."/>
            <person name="Li J."/>
            <person name="Yu J."/>
            <person name="Meng J."/>
            <person name="Wang J."/>
            <person name="Min J."/>
            <person name="Poulain J."/>
            <person name="Wang J."/>
            <person name="Hatakeyama K."/>
            <person name="Wu K."/>
            <person name="Wang L."/>
            <person name="Fang L."/>
            <person name="Trick M."/>
            <person name="Links M.G."/>
            <person name="Zhao M."/>
            <person name="Jin M."/>
            <person name="Ramchiary N."/>
            <person name="Drou N."/>
            <person name="Berkman P.J."/>
            <person name="Cai Q."/>
            <person name="Huang Q."/>
            <person name="Li R."/>
            <person name="Tabata S."/>
            <person name="Cheng S."/>
            <person name="Zhang S."/>
            <person name="Zhang S."/>
            <person name="Huang S."/>
            <person name="Sato S."/>
            <person name="Sun S."/>
            <person name="Kwon S.J."/>
            <person name="Choi S.R."/>
            <person name="Lee T.H."/>
            <person name="Fan W."/>
            <person name="Zhao X."/>
            <person name="Tan X."/>
            <person name="Xu X."/>
            <person name="Wang Y."/>
            <person name="Qiu Y."/>
            <person name="Yin Y."/>
            <person name="Li Y."/>
            <person name="Du Y."/>
            <person name="Liao Y."/>
            <person name="Lim Y."/>
            <person name="Narusaka Y."/>
            <person name="Wang Y."/>
            <person name="Wang Z."/>
            <person name="Li Z."/>
            <person name="Wang Z."/>
            <person name="Xiong Z."/>
            <person name="Zhang Z."/>
        </authorList>
    </citation>
    <scope>NUCLEOTIDE SEQUENCE [LARGE SCALE GENOMIC DNA]</scope>
    <source>
        <strain evidence="6 7">cv. Chiifu-401-42</strain>
    </source>
</reference>
<organism evidence="6 7">
    <name type="scientific">Brassica campestris</name>
    <name type="common">Field mustard</name>
    <dbReference type="NCBI Taxonomy" id="3711"/>
    <lineage>
        <taxon>Eukaryota</taxon>
        <taxon>Viridiplantae</taxon>
        <taxon>Streptophyta</taxon>
        <taxon>Embryophyta</taxon>
        <taxon>Tracheophyta</taxon>
        <taxon>Spermatophyta</taxon>
        <taxon>Magnoliopsida</taxon>
        <taxon>eudicotyledons</taxon>
        <taxon>Gunneridae</taxon>
        <taxon>Pentapetalae</taxon>
        <taxon>rosids</taxon>
        <taxon>malvids</taxon>
        <taxon>Brassicales</taxon>
        <taxon>Brassicaceae</taxon>
        <taxon>Brassiceae</taxon>
        <taxon>Brassica</taxon>
    </lineage>
</organism>
<proteinExistence type="predicted"/>
<accession>M4ERS1</accession>
<dbReference type="AlphaFoldDB" id="M4ERS1"/>
<dbReference type="InterPro" id="IPR036093">
    <property type="entry name" value="NAC_dom_sf"/>
</dbReference>
<evidence type="ECO:0000256" key="1">
    <source>
        <dbReference type="ARBA" id="ARBA00023015"/>
    </source>
</evidence>
<keyword evidence="7" id="KW-1185">Reference proteome</keyword>
<evidence type="ECO:0000313" key="7">
    <source>
        <dbReference type="Proteomes" id="UP000011750"/>
    </source>
</evidence>
<dbReference type="Proteomes" id="UP000011750">
    <property type="component" value="Chromosome A01"/>
</dbReference>
<dbReference type="EnsemblPlants" id="Bra031497.1">
    <property type="protein sequence ID" value="Bra031497.1-P"/>
    <property type="gene ID" value="Bra031497"/>
</dbReference>
<dbReference type="InParanoid" id="M4ERS1"/>
<name>M4ERS1_BRACM</name>
<dbReference type="PANTHER" id="PTHR31124:SF10">
    <property type="entry name" value="(RAPE) HYPOTHETICAL PROTEIN"/>
    <property type="match status" value="1"/>
</dbReference>
<keyword evidence="4" id="KW-0539">Nucleus</keyword>